<reference evidence="10" key="1">
    <citation type="journal article" date="2019" name="Int. J. Syst. Evol. Microbiol.">
        <title>The Global Catalogue of Microorganisms (GCM) 10K type strain sequencing project: providing services to taxonomists for standard genome sequencing and annotation.</title>
        <authorList>
            <consortium name="The Broad Institute Genomics Platform"/>
            <consortium name="The Broad Institute Genome Sequencing Center for Infectious Disease"/>
            <person name="Wu L."/>
            <person name="Ma J."/>
        </authorList>
    </citation>
    <scope>NUCLEOTIDE SEQUENCE [LARGE SCALE GENOMIC DNA]</scope>
    <source>
        <strain evidence="10">CGMCC 1.15774</strain>
    </source>
</reference>
<feature type="non-terminal residue" evidence="9">
    <location>
        <position position="1"/>
    </location>
</feature>
<dbReference type="EMBL" id="JBHSCL010000015">
    <property type="protein sequence ID" value="MFC4222240.1"/>
    <property type="molecule type" value="Genomic_DNA"/>
</dbReference>
<gene>
    <name evidence="9" type="ORF">ACFOWS_18980</name>
</gene>
<evidence type="ECO:0000313" key="9">
    <source>
        <dbReference type="EMBL" id="MFC4222240.1"/>
    </source>
</evidence>
<evidence type="ECO:0000256" key="7">
    <source>
        <dbReference type="PROSITE-ProRule" id="PRU01360"/>
    </source>
</evidence>
<evidence type="ECO:0000256" key="1">
    <source>
        <dbReference type="ARBA" id="ARBA00004571"/>
    </source>
</evidence>
<evidence type="ECO:0000256" key="2">
    <source>
        <dbReference type="ARBA" id="ARBA00022448"/>
    </source>
</evidence>
<feature type="domain" description="TonB-dependent receptor plug" evidence="8">
    <location>
        <begin position="24"/>
        <end position="130"/>
    </location>
</feature>
<dbReference type="Gene3D" id="2.170.130.10">
    <property type="entry name" value="TonB-dependent receptor, plug domain"/>
    <property type="match status" value="1"/>
</dbReference>
<proteinExistence type="inferred from homology"/>
<protein>
    <submittedName>
        <fullName evidence="9">SusC/RagA family TonB-linked outer membrane protein</fullName>
    </submittedName>
</protein>
<accession>A0ABV8PU50</accession>
<dbReference type="InterPro" id="IPR012910">
    <property type="entry name" value="Plug_dom"/>
</dbReference>
<dbReference type="NCBIfam" id="TIGR04056">
    <property type="entry name" value="OMP_RagA_SusC"/>
    <property type="match status" value="1"/>
</dbReference>
<evidence type="ECO:0000256" key="3">
    <source>
        <dbReference type="ARBA" id="ARBA00022452"/>
    </source>
</evidence>
<dbReference type="RefSeq" id="WP_379768148.1">
    <property type="nucleotide sequence ID" value="NZ_JBHSCL010000015.1"/>
</dbReference>
<comment type="caution">
    <text evidence="9">The sequence shown here is derived from an EMBL/GenBank/DDBJ whole genome shotgun (WGS) entry which is preliminary data.</text>
</comment>
<keyword evidence="6 7" id="KW-0998">Cell outer membrane</keyword>
<name>A0ABV8PU50_9FLAO</name>
<keyword evidence="10" id="KW-1185">Reference proteome</keyword>
<dbReference type="InterPro" id="IPR037066">
    <property type="entry name" value="Plug_dom_sf"/>
</dbReference>
<dbReference type="InterPro" id="IPR023996">
    <property type="entry name" value="TonB-dep_OMP_SusC/RagA"/>
</dbReference>
<dbReference type="NCBIfam" id="TIGR04057">
    <property type="entry name" value="SusC_RagA_signa"/>
    <property type="match status" value="1"/>
</dbReference>
<keyword evidence="5 7" id="KW-0472">Membrane</keyword>
<comment type="subcellular location">
    <subcellularLocation>
        <location evidence="1 7">Cell outer membrane</location>
        <topology evidence="1 7">Multi-pass membrane protein</topology>
    </subcellularLocation>
</comment>
<dbReference type="InterPro" id="IPR036942">
    <property type="entry name" value="Beta-barrel_TonB_sf"/>
</dbReference>
<evidence type="ECO:0000313" key="10">
    <source>
        <dbReference type="Proteomes" id="UP001595841"/>
    </source>
</evidence>
<sequence>TVRLKESSSQLDEVVVVGYGTIAKQAVTGAVAEADLETYNRVPVNNIIETVKGTLPGLNVEGINRAGAVADITIRGQNSIGASNSPLIVVDGIIYNGSLGDIRPDDIENLTVLKDASAAAVYGARSANGVILIETKKGGGINGKPRFNLKLVNSISNQLEPNPVYTKGWFQNILDIREAQGLDADPNLIRSYLTEEEQKNYDATPDHQFSIPDPNDIGIRDGFMRTVDFSVSNSTEKSNYFISLGLTNQEGVVLNDDFRQYTARINHSSNLTDWLNLSVLASASLRDFSGSEPSLSSVTRLSPYASLYDENGDLIRFSQTTTSTSNPLYAIASEHSRLSNSLNGAIKLRFDVPWVEGLSYTTTYSNNFRWNKNRTFYGEFTSRGDDNDGYGDRSYSDNYYRLFDNLITFKRLFAQKHAFDFTLLYSVEQTDWEDEELIASGFDNYALGSYGLANGTNQAVDTGGGESAAIGQLARLNYSYDNRYSFTGTVRRDGYSAFSENNKWGVFSSLGANWNITNENFMADSKLFNTLSLSASYGSVGNRSIDPYATLARISTGKVIFGDSNDYAVTQGISSLANNSLGWEKTTGLNLGLNFGILNNRISGRLDYYNTTTTDLIFELPVPRATGAEQERLPNDLGELATVLDNIGEIKNHGFELSLNTQNIVTPNFNWTSNIAFSLNRNKIETLLGDDNDGDGKEDDLPQSSLFIGESLGTIYDTRVIGMWQENDTDIMDGLRPGDYMIEDLDGDGQITSDVDRQIIGNTNPNFRWSFTNTFNYKNFSLLLYAYSVWGGNNWYLSGENDPHLDFGTNRTDINHPIYDYWTPTNTNAEFPRPDYSNAAYRSKRYYDRSFIKLQKVALSYDLSSVVNRMGIEGFVLTLSADNLFVYAPHWDGLDPETEQGLTNDARPSIRNFQLSLSLNF</sequence>
<comment type="similarity">
    <text evidence="7">Belongs to the TonB-dependent receptor family.</text>
</comment>
<dbReference type="InterPro" id="IPR023997">
    <property type="entry name" value="TonB-dep_OMP_SusC/RagA_CS"/>
</dbReference>
<keyword evidence="2 7" id="KW-0813">Transport</keyword>
<organism evidence="9 10">
    <name type="scientific">Flagellimonas marina</name>
    <dbReference type="NCBI Taxonomy" id="1775168"/>
    <lineage>
        <taxon>Bacteria</taxon>
        <taxon>Pseudomonadati</taxon>
        <taxon>Bacteroidota</taxon>
        <taxon>Flavobacteriia</taxon>
        <taxon>Flavobacteriales</taxon>
        <taxon>Flavobacteriaceae</taxon>
        <taxon>Flagellimonas</taxon>
    </lineage>
</organism>
<evidence type="ECO:0000256" key="4">
    <source>
        <dbReference type="ARBA" id="ARBA00022692"/>
    </source>
</evidence>
<dbReference type="Gene3D" id="2.40.170.20">
    <property type="entry name" value="TonB-dependent receptor, beta-barrel domain"/>
    <property type="match status" value="1"/>
</dbReference>
<dbReference type="Proteomes" id="UP001595841">
    <property type="component" value="Unassembled WGS sequence"/>
</dbReference>
<evidence type="ECO:0000256" key="6">
    <source>
        <dbReference type="ARBA" id="ARBA00023237"/>
    </source>
</evidence>
<dbReference type="SUPFAM" id="SSF56935">
    <property type="entry name" value="Porins"/>
    <property type="match status" value="1"/>
</dbReference>
<dbReference type="Pfam" id="PF07715">
    <property type="entry name" value="Plug"/>
    <property type="match status" value="1"/>
</dbReference>
<dbReference type="PROSITE" id="PS52016">
    <property type="entry name" value="TONB_DEPENDENT_REC_3"/>
    <property type="match status" value="1"/>
</dbReference>
<keyword evidence="4 7" id="KW-0812">Transmembrane</keyword>
<dbReference type="InterPro" id="IPR039426">
    <property type="entry name" value="TonB-dep_rcpt-like"/>
</dbReference>
<evidence type="ECO:0000256" key="5">
    <source>
        <dbReference type="ARBA" id="ARBA00023136"/>
    </source>
</evidence>
<keyword evidence="3 7" id="KW-1134">Transmembrane beta strand</keyword>
<evidence type="ECO:0000259" key="8">
    <source>
        <dbReference type="Pfam" id="PF07715"/>
    </source>
</evidence>